<dbReference type="InterPro" id="IPR036868">
    <property type="entry name" value="TusA-like_sf"/>
</dbReference>
<dbReference type="Pfam" id="PF01206">
    <property type="entry name" value="TusA"/>
    <property type="match status" value="1"/>
</dbReference>
<name>A0A931BP43_9HYPH</name>
<organism evidence="3 4">
    <name type="scientific">Microvirga alba</name>
    <dbReference type="NCBI Taxonomy" id="2791025"/>
    <lineage>
        <taxon>Bacteria</taxon>
        <taxon>Pseudomonadati</taxon>
        <taxon>Pseudomonadota</taxon>
        <taxon>Alphaproteobacteria</taxon>
        <taxon>Hyphomicrobiales</taxon>
        <taxon>Methylobacteriaceae</taxon>
        <taxon>Microvirga</taxon>
    </lineage>
</organism>
<dbReference type="PANTHER" id="PTHR33279:SF6">
    <property type="entry name" value="SULFUR CARRIER PROTEIN YEDF-RELATED"/>
    <property type="match status" value="1"/>
</dbReference>
<protein>
    <submittedName>
        <fullName evidence="3">Sulfurtransferase TusA family protein</fullName>
    </submittedName>
</protein>
<evidence type="ECO:0000313" key="3">
    <source>
        <dbReference type="EMBL" id="MBF9234401.1"/>
    </source>
</evidence>
<dbReference type="SUPFAM" id="SSF64307">
    <property type="entry name" value="SirA-like"/>
    <property type="match status" value="1"/>
</dbReference>
<dbReference type="Proteomes" id="UP000599312">
    <property type="component" value="Unassembled WGS sequence"/>
</dbReference>
<comment type="similarity">
    <text evidence="1">Belongs to the sulfur carrier protein TusA family.</text>
</comment>
<evidence type="ECO:0000313" key="4">
    <source>
        <dbReference type="Proteomes" id="UP000599312"/>
    </source>
</evidence>
<evidence type="ECO:0000259" key="2">
    <source>
        <dbReference type="PROSITE" id="PS01148"/>
    </source>
</evidence>
<dbReference type="InterPro" id="IPR001455">
    <property type="entry name" value="TusA-like"/>
</dbReference>
<feature type="domain" description="UPF0033" evidence="2">
    <location>
        <begin position="8"/>
        <end position="32"/>
    </location>
</feature>
<keyword evidence="4" id="KW-1185">Reference proteome</keyword>
<sequence>MDCLMIELDLSGLKCPLPVLRTRKFLRSLQPGEMLRVVCTDPLASIDLPNLIRETGDILEEQQQDGAKFAFVIRKAA</sequence>
<reference evidence="3" key="1">
    <citation type="submission" date="2020-11" db="EMBL/GenBank/DDBJ databases">
        <authorList>
            <person name="Kim M.K."/>
        </authorList>
    </citation>
    <scope>NUCLEOTIDE SEQUENCE</scope>
    <source>
        <strain evidence="3">BT350</strain>
    </source>
</reference>
<dbReference type="AlphaFoldDB" id="A0A931BP43"/>
<dbReference type="CDD" id="cd00291">
    <property type="entry name" value="SirA_YedF_YeeD"/>
    <property type="match status" value="1"/>
</dbReference>
<dbReference type="PROSITE" id="PS01148">
    <property type="entry name" value="UPF0033"/>
    <property type="match status" value="1"/>
</dbReference>
<dbReference type="PANTHER" id="PTHR33279">
    <property type="entry name" value="SULFUR CARRIER PROTEIN YEDF-RELATED"/>
    <property type="match status" value="1"/>
</dbReference>
<dbReference type="EMBL" id="JADQDO010000006">
    <property type="protein sequence ID" value="MBF9234401.1"/>
    <property type="molecule type" value="Genomic_DNA"/>
</dbReference>
<accession>A0A931BP43</accession>
<proteinExistence type="inferred from homology"/>
<gene>
    <name evidence="3" type="ORF">I2H38_13555</name>
</gene>
<dbReference type="Gene3D" id="3.30.110.40">
    <property type="entry name" value="TusA-like domain"/>
    <property type="match status" value="1"/>
</dbReference>
<evidence type="ECO:0000256" key="1">
    <source>
        <dbReference type="ARBA" id="ARBA00008984"/>
    </source>
</evidence>
<comment type="caution">
    <text evidence="3">The sequence shown here is derived from an EMBL/GenBank/DDBJ whole genome shotgun (WGS) entry which is preliminary data.</text>
</comment>